<dbReference type="Proteomes" id="UP000317494">
    <property type="component" value="Unassembled WGS sequence"/>
</dbReference>
<gene>
    <name evidence="10" type="ORF">SeLEV6574_g04377</name>
    <name evidence="11" type="ORF">SeMB42_g00619</name>
</gene>
<dbReference type="PROSITE" id="PS50158">
    <property type="entry name" value="ZF_CCHC"/>
    <property type="match status" value="2"/>
</dbReference>
<dbReference type="STRING" id="286115.A0A507DS56"/>
<name>A0A507DS56_9FUNG</name>
<comment type="subcellular location">
    <subcellularLocation>
        <location evidence="1">Nucleus</location>
    </subcellularLocation>
</comment>
<evidence type="ECO:0000256" key="1">
    <source>
        <dbReference type="ARBA" id="ARBA00004123"/>
    </source>
</evidence>
<evidence type="ECO:0000259" key="9">
    <source>
        <dbReference type="PROSITE" id="PS50158"/>
    </source>
</evidence>
<evidence type="ECO:0000256" key="3">
    <source>
        <dbReference type="ARBA" id="ARBA00022737"/>
    </source>
</evidence>
<dbReference type="VEuPathDB" id="FungiDB:SeMB42_g00619"/>
<dbReference type="GO" id="GO:0031499">
    <property type="term" value="C:TRAMP complex"/>
    <property type="evidence" value="ECO:0007669"/>
    <property type="project" value="TreeGrafter"/>
</dbReference>
<evidence type="ECO:0000313" key="11">
    <source>
        <dbReference type="EMBL" id="TPX53798.1"/>
    </source>
</evidence>
<evidence type="ECO:0000256" key="2">
    <source>
        <dbReference type="ARBA" id="ARBA00022723"/>
    </source>
</evidence>
<keyword evidence="6" id="KW-0539">Nucleus</keyword>
<protein>
    <recommendedName>
        <fullName evidence="9">CCHC-type domain-containing protein</fullName>
    </recommendedName>
</protein>
<sequence length="380" mass="45168">MSKRHHADVDSSGSDEGEEHDNNGNMEKTVGIVEQVREARRKREAALALAGSRLPSIMDWVDTEKNRIADTRRYFNMETRKAEVICRVCRNAGHVMRDCPEQVKECVLCQEDHNPVFCPLNTICHQCYQLGHARQDCRNTRPERVCLYCDMRNHATVECPMVWRQYHLSDDETIRNPAFDRHCYNCGRKGHLGDDCPEENHNNIPDFYWHSAFRINADAPPAPVDHTALSRGIAEEIDETDRARHVRYSDDYDDNSRERNGGRLRRYDDEDDRHTSDNRQTNQCRFDDYSLSSSRRDFDRSNSRRYSDERRNCDINHEEFERYGERRSDHGRYEYDRSYDMPYYEPNDRRIYAQYSDYYDEYQSRGRYGGSRERYSHGRS</sequence>
<evidence type="ECO:0000313" key="12">
    <source>
        <dbReference type="Proteomes" id="UP000317494"/>
    </source>
</evidence>
<dbReference type="GO" id="GO:0071036">
    <property type="term" value="P:nuclear polyadenylation-dependent snoRNA catabolic process"/>
    <property type="evidence" value="ECO:0007669"/>
    <property type="project" value="TreeGrafter"/>
</dbReference>
<keyword evidence="2" id="KW-0479">Metal-binding</keyword>
<keyword evidence="5" id="KW-0862">Zinc</keyword>
<dbReference type="Pfam" id="PF00098">
    <property type="entry name" value="zf-CCHC"/>
    <property type="match status" value="2"/>
</dbReference>
<feature type="region of interest" description="Disordered" evidence="8">
    <location>
        <begin position="242"/>
        <end position="288"/>
    </location>
</feature>
<dbReference type="GO" id="GO:0071035">
    <property type="term" value="P:nuclear polyadenylation-dependent rRNA catabolic process"/>
    <property type="evidence" value="ECO:0007669"/>
    <property type="project" value="TreeGrafter"/>
</dbReference>
<evidence type="ECO:0000256" key="5">
    <source>
        <dbReference type="ARBA" id="ARBA00022833"/>
    </source>
</evidence>
<dbReference type="PANTHER" id="PTHR46543">
    <property type="entry name" value="ZINC FINGER CCHC DOMAIN-CONTAINING PROTEIN 7"/>
    <property type="match status" value="1"/>
</dbReference>
<dbReference type="InterPro" id="IPR036875">
    <property type="entry name" value="Znf_CCHC_sf"/>
</dbReference>
<keyword evidence="3" id="KW-0677">Repeat</keyword>
<organism evidence="11 12">
    <name type="scientific">Synchytrium endobioticum</name>
    <dbReference type="NCBI Taxonomy" id="286115"/>
    <lineage>
        <taxon>Eukaryota</taxon>
        <taxon>Fungi</taxon>
        <taxon>Fungi incertae sedis</taxon>
        <taxon>Chytridiomycota</taxon>
        <taxon>Chytridiomycota incertae sedis</taxon>
        <taxon>Chytridiomycetes</taxon>
        <taxon>Synchytriales</taxon>
        <taxon>Synchytriaceae</taxon>
        <taxon>Synchytrium</taxon>
    </lineage>
</organism>
<dbReference type="EMBL" id="QEAM01000173">
    <property type="protein sequence ID" value="TPX44658.1"/>
    <property type="molecule type" value="Genomic_DNA"/>
</dbReference>
<dbReference type="GO" id="GO:0071038">
    <property type="term" value="P:TRAMP-dependent tRNA surveillance pathway"/>
    <property type="evidence" value="ECO:0007669"/>
    <property type="project" value="TreeGrafter"/>
</dbReference>
<feature type="domain" description="CCHC-type" evidence="9">
    <location>
        <begin position="183"/>
        <end position="198"/>
    </location>
</feature>
<dbReference type="SMART" id="SM00343">
    <property type="entry name" value="ZnF_C2HC"/>
    <property type="match status" value="4"/>
</dbReference>
<feature type="compositionally biased region" description="Basic and acidic residues" evidence="8">
    <location>
        <begin position="242"/>
        <end position="277"/>
    </location>
</feature>
<dbReference type="GO" id="GO:0071039">
    <property type="term" value="P:nuclear polyadenylation-dependent CUT catabolic process"/>
    <property type="evidence" value="ECO:0007669"/>
    <property type="project" value="TreeGrafter"/>
</dbReference>
<evidence type="ECO:0000256" key="8">
    <source>
        <dbReference type="SAM" id="MobiDB-lite"/>
    </source>
</evidence>
<proteinExistence type="predicted"/>
<dbReference type="GO" id="GO:0008270">
    <property type="term" value="F:zinc ion binding"/>
    <property type="evidence" value="ECO:0007669"/>
    <property type="project" value="UniProtKB-KW"/>
</dbReference>
<keyword evidence="12" id="KW-1185">Reference proteome</keyword>
<dbReference type="AlphaFoldDB" id="A0A507DS56"/>
<dbReference type="InterPro" id="IPR001878">
    <property type="entry name" value="Znf_CCHC"/>
</dbReference>
<feature type="domain" description="CCHC-type" evidence="9">
    <location>
        <begin position="86"/>
        <end position="101"/>
    </location>
</feature>
<dbReference type="GO" id="GO:0071037">
    <property type="term" value="P:nuclear polyadenylation-dependent snRNA catabolic process"/>
    <property type="evidence" value="ECO:0007669"/>
    <property type="project" value="TreeGrafter"/>
</dbReference>
<dbReference type="Gene3D" id="4.10.60.10">
    <property type="entry name" value="Zinc finger, CCHC-type"/>
    <property type="match status" value="2"/>
</dbReference>
<feature type="region of interest" description="Disordered" evidence="8">
    <location>
        <begin position="1"/>
        <end position="29"/>
    </location>
</feature>
<accession>A0A507DS56</accession>
<dbReference type="SUPFAM" id="SSF57756">
    <property type="entry name" value="Retrovirus zinc finger-like domains"/>
    <property type="match status" value="3"/>
</dbReference>
<evidence type="ECO:0000256" key="4">
    <source>
        <dbReference type="ARBA" id="ARBA00022771"/>
    </source>
</evidence>
<dbReference type="EMBL" id="QEAN01000012">
    <property type="protein sequence ID" value="TPX53798.1"/>
    <property type="molecule type" value="Genomic_DNA"/>
</dbReference>
<comment type="caution">
    <text evidence="11">The sequence shown here is derived from an EMBL/GenBank/DDBJ whole genome shotgun (WGS) entry which is preliminary data.</text>
</comment>
<dbReference type="Proteomes" id="UP000320475">
    <property type="component" value="Unassembled WGS sequence"/>
</dbReference>
<dbReference type="InterPro" id="IPR051644">
    <property type="entry name" value="TRAMP_AT-DNA-binding"/>
</dbReference>
<dbReference type="OrthoDB" id="2153444at2759"/>
<dbReference type="GO" id="GO:0071031">
    <property type="term" value="P:nuclear mRNA surveillance of mRNA 3'-end processing"/>
    <property type="evidence" value="ECO:0007669"/>
    <property type="project" value="TreeGrafter"/>
</dbReference>
<evidence type="ECO:0000313" key="10">
    <source>
        <dbReference type="EMBL" id="TPX44658.1"/>
    </source>
</evidence>
<reference evidence="12 13" key="1">
    <citation type="journal article" date="2019" name="Sci. Rep.">
        <title>Comparative genomics of chytrid fungi reveal insights into the obligate biotrophic and pathogenic lifestyle of Synchytrium endobioticum.</title>
        <authorList>
            <person name="van de Vossenberg B.T.L.H."/>
            <person name="Warris S."/>
            <person name="Nguyen H.D.T."/>
            <person name="van Gent-Pelzer M.P.E."/>
            <person name="Joly D.L."/>
            <person name="van de Geest H.C."/>
            <person name="Bonants P.J.M."/>
            <person name="Smith D.S."/>
            <person name="Levesque C.A."/>
            <person name="van der Lee T.A.J."/>
        </authorList>
    </citation>
    <scope>NUCLEOTIDE SEQUENCE [LARGE SCALE GENOMIC DNA]</scope>
    <source>
        <strain evidence="10 13">LEV6574</strain>
        <strain evidence="11 12">MB42</strain>
    </source>
</reference>
<keyword evidence="4 7" id="KW-0863">Zinc-finger</keyword>
<dbReference type="GO" id="GO:0003723">
    <property type="term" value="F:RNA binding"/>
    <property type="evidence" value="ECO:0007669"/>
    <property type="project" value="TreeGrafter"/>
</dbReference>
<evidence type="ECO:0000256" key="7">
    <source>
        <dbReference type="PROSITE-ProRule" id="PRU00047"/>
    </source>
</evidence>
<evidence type="ECO:0000313" key="13">
    <source>
        <dbReference type="Proteomes" id="UP000320475"/>
    </source>
</evidence>
<evidence type="ECO:0000256" key="6">
    <source>
        <dbReference type="ARBA" id="ARBA00023242"/>
    </source>
</evidence>
<dbReference type="PANTHER" id="PTHR46543:SF1">
    <property type="entry name" value="ZINC FINGER CCHC DOMAIN-CONTAINING PROTEIN 7"/>
    <property type="match status" value="1"/>
</dbReference>